<dbReference type="InterPro" id="IPR057326">
    <property type="entry name" value="KR_dom"/>
</dbReference>
<comment type="caution">
    <text evidence="4">The sequence shown here is derived from an EMBL/GenBank/DDBJ whole genome shotgun (WGS) entry which is preliminary data.</text>
</comment>
<name>A0ABW2QDQ8_9MICO</name>
<evidence type="ECO:0000313" key="5">
    <source>
        <dbReference type="Proteomes" id="UP001596455"/>
    </source>
</evidence>
<feature type="domain" description="Ketoreductase" evidence="3">
    <location>
        <begin position="7"/>
        <end position="189"/>
    </location>
</feature>
<dbReference type="PRINTS" id="PR00080">
    <property type="entry name" value="SDRFAMILY"/>
</dbReference>
<gene>
    <name evidence="4" type="ORF">ACFQQL_11270</name>
</gene>
<dbReference type="PRINTS" id="PR00081">
    <property type="entry name" value="GDHRDH"/>
</dbReference>
<dbReference type="Proteomes" id="UP001596455">
    <property type="component" value="Unassembled WGS sequence"/>
</dbReference>
<dbReference type="InterPro" id="IPR002347">
    <property type="entry name" value="SDR_fam"/>
</dbReference>
<dbReference type="InterPro" id="IPR020904">
    <property type="entry name" value="Sc_DH/Rdtase_CS"/>
</dbReference>
<dbReference type="InterPro" id="IPR036291">
    <property type="entry name" value="NAD(P)-bd_dom_sf"/>
</dbReference>
<evidence type="ECO:0000256" key="2">
    <source>
        <dbReference type="ARBA" id="ARBA00023002"/>
    </source>
</evidence>
<organism evidence="4 5">
    <name type="scientific">Georgenia alba</name>
    <dbReference type="NCBI Taxonomy" id="2233858"/>
    <lineage>
        <taxon>Bacteria</taxon>
        <taxon>Bacillati</taxon>
        <taxon>Actinomycetota</taxon>
        <taxon>Actinomycetes</taxon>
        <taxon>Micrococcales</taxon>
        <taxon>Bogoriellaceae</taxon>
        <taxon>Georgenia</taxon>
    </lineage>
</organism>
<dbReference type="GO" id="GO:0016491">
    <property type="term" value="F:oxidoreductase activity"/>
    <property type="evidence" value="ECO:0007669"/>
    <property type="project" value="UniProtKB-KW"/>
</dbReference>
<dbReference type="PROSITE" id="PS00061">
    <property type="entry name" value="ADH_SHORT"/>
    <property type="match status" value="1"/>
</dbReference>
<evidence type="ECO:0000313" key="4">
    <source>
        <dbReference type="EMBL" id="MFC7405690.1"/>
    </source>
</evidence>
<sequence>MHVTEDSVVVITGGGRGIGEQLVRAFAADGHRVVVADVIDEAATLAAELSDGGAEVTYVRTDVGDEDAVADLAAACRERYGHVDVLINNAGIYQDLGSKQPFEQIALPDFERVLRVNTVGVWLVTKALVPLMRPRGAGRVINTASSTVHMGVPNFLHYVASKGAVIAMTRSLARELGRDGITVNAIAPGLVETEATRTLNDPDYLPVAASQRAIARAMTPQDLVGTARFLASADAGFVTGQTIVVDGGVTFS</sequence>
<accession>A0ABW2QDQ8</accession>
<dbReference type="SMART" id="SM00822">
    <property type="entry name" value="PKS_KR"/>
    <property type="match status" value="1"/>
</dbReference>
<comment type="similarity">
    <text evidence="1">Belongs to the short-chain dehydrogenases/reductases (SDR) family.</text>
</comment>
<dbReference type="SUPFAM" id="SSF51735">
    <property type="entry name" value="NAD(P)-binding Rossmann-fold domains"/>
    <property type="match status" value="1"/>
</dbReference>
<evidence type="ECO:0000256" key="1">
    <source>
        <dbReference type="ARBA" id="ARBA00006484"/>
    </source>
</evidence>
<dbReference type="Gene3D" id="3.40.50.720">
    <property type="entry name" value="NAD(P)-binding Rossmann-like Domain"/>
    <property type="match status" value="1"/>
</dbReference>
<protein>
    <submittedName>
        <fullName evidence="4">SDR family NAD(P)-dependent oxidoreductase</fullName>
        <ecNumber evidence="4">1.1.1.-</ecNumber>
    </submittedName>
</protein>
<dbReference type="EMBL" id="JBHTCQ010000002">
    <property type="protein sequence ID" value="MFC7405690.1"/>
    <property type="molecule type" value="Genomic_DNA"/>
</dbReference>
<dbReference type="EC" id="1.1.1.-" evidence="4"/>
<dbReference type="PANTHER" id="PTHR42760">
    <property type="entry name" value="SHORT-CHAIN DEHYDROGENASES/REDUCTASES FAMILY MEMBER"/>
    <property type="match status" value="1"/>
</dbReference>
<dbReference type="NCBIfam" id="NF005559">
    <property type="entry name" value="PRK07231.1"/>
    <property type="match status" value="1"/>
</dbReference>
<dbReference type="CDD" id="cd05233">
    <property type="entry name" value="SDR_c"/>
    <property type="match status" value="1"/>
</dbReference>
<dbReference type="Pfam" id="PF13561">
    <property type="entry name" value="adh_short_C2"/>
    <property type="match status" value="1"/>
</dbReference>
<dbReference type="RefSeq" id="WP_382394357.1">
    <property type="nucleotide sequence ID" value="NZ_JBHTCQ010000002.1"/>
</dbReference>
<keyword evidence="2 4" id="KW-0560">Oxidoreductase</keyword>
<dbReference type="PANTHER" id="PTHR42760:SF115">
    <property type="entry name" value="3-OXOACYL-[ACYL-CARRIER-PROTEIN] REDUCTASE FABG"/>
    <property type="match status" value="1"/>
</dbReference>
<keyword evidence="5" id="KW-1185">Reference proteome</keyword>
<evidence type="ECO:0000259" key="3">
    <source>
        <dbReference type="SMART" id="SM00822"/>
    </source>
</evidence>
<reference evidence="5" key="1">
    <citation type="journal article" date="2019" name="Int. J. Syst. Evol. Microbiol.">
        <title>The Global Catalogue of Microorganisms (GCM) 10K type strain sequencing project: providing services to taxonomists for standard genome sequencing and annotation.</title>
        <authorList>
            <consortium name="The Broad Institute Genomics Platform"/>
            <consortium name="The Broad Institute Genome Sequencing Center for Infectious Disease"/>
            <person name="Wu L."/>
            <person name="Ma J."/>
        </authorList>
    </citation>
    <scope>NUCLEOTIDE SEQUENCE [LARGE SCALE GENOMIC DNA]</scope>
    <source>
        <strain evidence="5">JCM 1490</strain>
    </source>
</reference>
<proteinExistence type="inferred from homology"/>